<sequence>MGRPSFQRPTRVHTLAREMAEIRGQLEMVDAGFRHKTVLPEHLRHSLKGSLPNGAITSNTILSLAKDEAVTETLIKWHYLSSTSPTFQHLQSIFVLGRSSWMALIARSLAWPFLLYVTDLQSPGKEVVHGNKTELSPGITASPRNMAGGNWCI</sequence>
<keyword evidence="2" id="KW-1185">Reference proteome</keyword>
<gene>
    <name evidence="1" type="ORF">C7212DRAFT_347340</name>
</gene>
<evidence type="ECO:0000313" key="2">
    <source>
        <dbReference type="Proteomes" id="UP000246991"/>
    </source>
</evidence>
<dbReference type="Proteomes" id="UP000246991">
    <property type="component" value="Unassembled WGS sequence"/>
</dbReference>
<proteinExistence type="predicted"/>
<organism evidence="1 2">
    <name type="scientific">Tuber magnatum</name>
    <name type="common">white Piedmont truffle</name>
    <dbReference type="NCBI Taxonomy" id="42249"/>
    <lineage>
        <taxon>Eukaryota</taxon>
        <taxon>Fungi</taxon>
        <taxon>Dikarya</taxon>
        <taxon>Ascomycota</taxon>
        <taxon>Pezizomycotina</taxon>
        <taxon>Pezizomycetes</taxon>
        <taxon>Pezizales</taxon>
        <taxon>Tuberaceae</taxon>
        <taxon>Tuber</taxon>
    </lineage>
</organism>
<accession>A0A317SF95</accession>
<dbReference type="AlphaFoldDB" id="A0A317SF95"/>
<dbReference type="EMBL" id="PYWC01000092">
    <property type="protein sequence ID" value="PWW72868.1"/>
    <property type="molecule type" value="Genomic_DNA"/>
</dbReference>
<comment type="caution">
    <text evidence="1">The sequence shown here is derived from an EMBL/GenBank/DDBJ whole genome shotgun (WGS) entry which is preliminary data.</text>
</comment>
<evidence type="ECO:0000313" key="1">
    <source>
        <dbReference type="EMBL" id="PWW72868.1"/>
    </source>
</evidence>
<reference evidence="1 2" key="1">
    <citation type="submission" date="2018-03" db="EMBL/GenBank/DDBJ databases">
        <title>Genomes of Pezizomycetes fungi and the evolution of truffles.</title>
        <authorList>
            <person name="Murat C."/>
            <person name="Payen T."/>
            <person name="Noel B."/>
            <person name="Kuo A."/>
            <person name="Martin F.M."/>
        </authorList>
    </citation>
    <scope>NUCLEOTIDE SEQUENCE [LARGE SCALE GENOMIC DNA]</scope>
    <source>
        <strain evidence="1">091103-1</strain>
    </source>
</reference>
<name>A0A317SF95_9PEZI</name>
<protein>
    <submittedName>
        <fullName evidence="1">Uncharacterized protein</fullName>
    </submittedName>
</protein>